<dbReference type="Pfam" id="PF00005">
    <property type="entry name" value="ABC_tran"/>
    <property type="match status" value="1"/>
</dbReference>
<evidence type="ECO:0000256" key="2">
    <source>
        <dbReference type="ARBA" id="ARBA00005417"/>
    </source>
</evidence>
<dbReference type="InterPro" id="IPR008995">
    <property type="entry name" value="Mo/tungstate-bd_C_term_dom"/>
</dbReference>
<dbReference type="SUPFAM" id="SSF52540">
    <property type="entry name" value="P-loop containing nucleoside triphosphate hydrolases"/>
    <property type="match status" value="1"/>
</dbReference>
<dbReference type="InterPro" id="IPR003439">
    <property type="entry name" value="ABC_transporter-like_ATP-bd"/>
</dbReference>
<evidence type="ECO:0000259" key="7">
    <source>
        <dbReference type="PROSITE" id="PS50893"/>
    </source>
</evidence>
<evidence type="ECO:0000256" key="4">
    <source>
        <dbReference type="ARBA" id="ARBA00022741"/>
    </source>
</evidence>
<dbReference type="InterPro" id="IPR050093">
    <property type="entry name" value="ABC_SmlMolc_Importer"/>
</dbReference>
<dbReference type="InterPro" id="IPR017871">
    <property type="entry name" value="ABC_transporter-like_CS"/>
</dbReference>
<dbReference type="SMART" id="SM00382">
    <property type="entry name" value="AAA"/>
    <property type="match status" value="1"/>
</dbReference>
<comment type="similarity">
    <text evidence="2">Belongs to the ABC transporter superfamily.</text>
</comment>
<evidence type="ECO:0000256" key="3">
    <source>
        <dbReference type="ARBA" id="ARBA00022448"/>
    </source>
</evidence>
<dbReference type="Gene3D" id="3.40.50.300">
    <property type="entry name" value="P-loop containing nucleotide triphosphate hydrolases"/>
    <property type="match status" value="1"/>
</dbReference>
<evidence type="ECO:0000313" key="9">
    <source>
        <dbReference type="Proteomes" id="UP000189935"/>
    </source>
</evidence>
<dbReference type="PROSITE" id="PS50893">
    <property type="entry name" value="ABC_TRANSPORTER_2"/>
    <property type="match status" value="1"/>
</dbReference>
<dbReference type="SUPFAM" id="SSF50331">
    <property type="entry name" value="MOP-like"/>
    <property type="match status" value="1"/>
</dbReference>
<gene>
    <name evidence="8" type="ORF">SAMN05444159_5509</name>
</gene>
<evidence type="ECO:0000256" key="1">
    <source>
        <dbReference type="ARBA" id="ARBA00004417"/>
    </source>
</evidence>
<dbReference type="PANTHER" id="PTHR42781:SF4">
    <property type="entry name" value="SPERMIDINE_PUTRESCINE IMPORT ATP-BINDING PROTEIN POTA"/>
    <property type="match status" value="1"/>
</dbReference>
<protein>
    <submittedName>
        <fullName evidence="8">Putative spermidine/putrescine transport system ATP-binding protein</fullName>
    </submittedName>
</protein>
<dbReference type="AlphaFoldDB" id="A0A1M6ZCM7"/>
<proteinExistence type="inferred from homology"/>
<dbReference type="EMBL" id="LT670844">
    <property type="protein sequence ID" value="SHL28217.1"/>
    <property type="molecule type" value="Genomic_DNA"/>
</dbReference>
<evidence type="ECO:0000313" key="8">
    <source>
        <dbReference type="EMBL" id="SHL28217.1"/>
    </source>
</evidence>
<keyword evidence="5 8" id="KW-0067">ATP-binding</keyword>
<organism evidence="8 9">
    <name type="scientific">Bradyrhizobium lablabi</name>
    <dbReference type="NCBI Taxonomy" id="722472"/>
    <lineage>
        <taxon>Bacteria</taxon>
        <taxon>Pseudomonadati</taxon>
        <taxon>Pseudomonadota</taxon>
        <taxon>Alphaproteobacteria</taxon>
        <taxon>Hyphomicrobiales</taxon>
        <taxon>Nitrobacteraceae</taxon>
        <taxon>Bradyrhizobium</taxon>
    </lineage>
</organism>
<dbReference type="GO" id="GO:0140359">
    <property type="term" value="F:ABC-type transporter activity"/>
    <property type="evidence" value="ECO:0007669"/>
    <property type="project" value="UniProtKB-ARBA"/>
</dbReference>
<dbReference type="InterPro" id="IPR027417">
    <property type="entry name" value="P-loop_NTPase"/>
</dbReference>
<feature type="domain" description="ABC transporter" evidence="7">
    <location>
        <begin position="8"/>
        <end position="239"/>
    </location>
</feature>
<keyword evidence="3" id="KW-0813">Transport</keyword>
<reference evidence="8 9" key="1">
    <citation type="submission" date="2016-11" db="EMBL/GenBank/DDBJ databases">
        <authorList>
            <person name="Jaros S."/>
            <person name="Januszkiewicz K."/>
            <person name="Wedrychowicz H."/>
        </authorList>
    </citation>
    <scope>NUCLEOTIDE SEQUENCE [LARGE SCALE GENOMIC DNA]</scope>
    <source>
        <strain evidence="8 9">GAS499</strain>
    </source>
</reference>
<comment type="subcellular location">
    <subcellularLocation>
        <location evidence="1">Cell inner membrane</location>
        <topology evidence="1">Peripheral membrane protein</topology>
    </subcellularLocation>
</comment>
<accession>A0A1M6ZCM7</accession>
<dbReference type="GO" id="GO:0043190">
    <property type="term" value="C:ATP-binding cassette (ABC) transporter complex"/>
    <property type="evidence" value="ECO:0007669"/>
    <property type="project" value="InterPro"/>
</dbReference>
<dbReference type="PANTHER" id="PTHR42781">
    <property type="entry name" value="SPERMIDINE/PUTRESCINE IMPORT ATP-BINDING PROTEIN POTA"/>
    <property type="match status" value="1"/>
</dbReference>
<dbReference type="InterPro" id="IPR013611">
    <property type="entry name" value="Transp-assoc_OB_typ2"/>
</dbReference>
<dbReference type="Gene3D" id="2.40.50.100">
    <property type="match status" value="1"/>
</dbReference>
<dbReference type="Pfam" id="PF08402">
    <property type="entry name" value="TOBE_2"/>
    <property type="match status" value="1"/>
</dbReference>
<comment type="function">
    <text evidence="6">Involved in beta-(1--&gt;2)glucan export. Transmembrane domains (TMD) form a pore in the inner membrane and the ATP-binding domain (NBD) is responsible for energy generation.</text>
</comment>
<dbReference type="PROSITE" id="PS00211">
    <property type="entry name" value="ABC_TRANSPORTER_1"/>
    <property type="match status" value="1"/>
</dbReference>
<dbReference type="Proteomes" id="UP000189935">
    <property type="component" value="Chromosome I"/>
</dbReference>
<evidence type="ECO:0000256" key="5">
    <source>
        <dbReference type="ARBA" id="ARBA00022840"/>
    </source>
</evidence>
<dbReference type="GO" id="GO:0016887">
    <property type="term" value="F:ATP hydrolysis activity"/>
    <property type="evidence" value="ECO:0007669"/>
    <property type="project" value="InterPro"/>
</dbReference>
<sequence length="368" mass="40393">MRAGKGDIELAGLCKSFDGATNVVDGVNLKIPDGAYCCFLGPSGCGKTTILRMIAGHEDPTAGEIVIGGENVVGLAPVERRTAMMFQSYALFPHLSVRDNIAFALRVRGQSKAERYKAVDRMMEKVRLTELADRLPANLSGGQQQRVALARAAITEPRVLLLDEPLSALDEQLRVQMRQELRRMQRDLGITFVHVTHTQLEAIALADIVVVMEKGKIKQAGPAREVYAHPRDRYVAEFLGGQNVLSGKVEKVGEDHLVISQPNRGGIQVGVKPNPRIEVGDRIDLAVRRDDIELMRADASGLENGATALPSRVLAIEYQGSFVKVMLDTIPDEDFVAYIPERIFFRDPFDIGDILLATWSAGRARVLA</sequence>
<dbReference type="InterPro" id="IPR003593">
    <property type="entry name" value="AAA+_ATPase"/>
</dbReference>
<dbReference type="GO" id="GO:0005524">
    <property type="term" value="F:ATP binding"/>
    <property type="evidence" value="ECO:0007669"/>
    <property type="project" value="UniProtKB-KW"/>
</dbReference>
<dbReference type="OrthoDB" id="9802264at2"/>
<dbReference type="FunFam" id="3.40.50.300:FF:000042">
    <property type="entry name" value="Maltose/maltodextrin ABC transporter, ATP-binding protein"/>
    <property type="match status" value="1"/>
</dbReference>
<name>A0A1M6ZCM7_9BRAD</name>
<dbReference type="RefSeq" id="WP_079542824.1">
    <property type="nucleotide sequence ID" value="NZ_LT670844.1"/>
</dbReference>
<evidence type="ECO:0000256" key="6">
    <source>
        <dbReference type="ARBA" id="ARBA00024722"/>
    </source>
</evidence>
<keyword evidence="4" id="KW-0547">Nucleotide-binding</keyword>